<organism evidence="2 3">
    <name type="scientific">Ideonella paludis</name>
    <dbReference type="NCBI Taxonomy" id="1233411"/>
    <lineage>
        <taxon>Bacteria</taxon>
        <taxon>Pseudomonadati</taxon>
        <taxon>Pseudomonadota</taxon>
        <taxon>Betaproteobacteria</taxon>
        <taxon>Burkholderiales</taxon>
        <taxon>Sphaerotilaceae</taxon>
        <taxon>Ideonella</taxon>
    </lineage>
</organism>
<protein>
    <submittedName>
        <fullName evidence="2">Uncharacterized protein</fullName>
    </submittedName>
</protein>
<keyword evidence="3" id="KW-1185">Reference proteome</keyword>
<evidence type="ECO:0000313" key="3">
    <source>
        <dbReference type="Proteomes" id="UP000672097"/>
    </source>
</evidence>
<name>A0ABS5DT03_9BURK</name>
<accession>A0ABS5DT03</accession>
<evidence type="ECO:0000313" key="2">
    <source>
        <dbReference type="EMBL" id="MBQ0934230.1"/>
    </source>
</evidence>
<dbReference type="EMBL" id="JAGQDG010000001">
    <property type="protein sequence ID" value="MBQ0934230.1"/>
    <property type="molecule type" value="Genomic_DNA"/>
</dbReference>
<comment type="caution">
    <text evidence="2">The sequence shown here is derived from an EMBL/GenBank/DDBJ whole genome shotgun (WGS) entry which is preliminary data.</text>
</comment>
<proteinExistence type="predicted"/>
<keyword evidence="1" id="KW-0472">Membrane</keyword>
<reference evidence="2 3" key="1">
    <citation type="submission" date="2021-04" db="EMBL/GenBank/DDBJ databases">
        <title>The genome sequence of type strain Ideonella paludis KCTC 32238.</title>
        <authorList>
            <person name="Liu Y."/>
        </authorList>
    </citation>
    <scope>NUCLEOTIDE SEQUENCE [LARGE SCALE GENOMIC DNA]</scope>
    <source>
        <strain evidence="2 3">KCTC 32238</strain>
    </source>
</reference>
<keyword evidence="1" id="KW-0812">Transmembrane</keyword>
<feature type="transmembrane region" description="Helical" evidence="1">
    <location>
        <begin position="6"/>
        <end position="22"/>
    </location>
</feature>
<dbReference type="Proteomes" id="UP000672097">
    <property type="component" value="Unassembled WGS sequence"/>
</dbReference>
<dbReference type="RefSeq" id="WP_210805891.1">
    <property type="nucleotide sequence ID" value="NZ_JAGQDG010000001.1"/>
</dbReference>
<evidence type="ECO:0000256" key="1">
    <source>
        <dbReference type="SAM" id="Phobius"/>
    </source>
</evidence>
<gene>
    <name evidence="2" type="ORF">KAK11_02740</name>
</gene>
<sequence>MGFDLWWAGLAVAAAVLTAAVIEWRRGDRRDATLLLALGSGGGTASLFGWLA</sequence>
<keyword evidence="1" id="KW-1133">Transmembrane helix</keyword>
<feature type="transmembrane region" description="Helical" evidence="1">
    <location>
        <begin position="34"/>
        <end position="51"/>
    </location>
</feature>